<dbReference type="Pfam" id="PF10677">
    <property type="entry name" value="DUF2490"/>
    <property type="match status" value="1"/>
</dbReference>
<dbReference type="Proteomes" id="UP001253848">
    <property type="component" value="Unassembled WGS sequence"/>
</dbReference>
<dbReference type="InterPro" id="IPR019619">
    <property type="entry name" value="DUF2490"/>
</dbReference>
<evidence type="ECO:0000313" key="3">
    <source>
        <dbReference type="Proteomes" id="UP001253848"/>
    </source>
</evidence>
<gene>
    <name evidence="2" type="ORF">RM541_15155</name>
</gene>
<sequence length="232" mass="26917">MFKKHTLILIPFLFLLNLNASAQVDGDKTGAWYMYFWNTTFGDSQWGIQGDVQYRNWNLGGDLEQLLIRGGLTYAPENADVKFTLGYGNITSGEFGDSNETSGESRIYQEAMLPHQVGSRLYLAHRFRYEQRWVENQDFRTRYRYNIFLNVPLNQNNLSKNAIYLALYNEIFINGEREIGDGRNVELFDRNRFYSALGYAIKDNLRLQAGYMTQTTDAISKGQIQLSLHHTF</sequence>
<dbReference type="RefSeq" id="WP_311500980.1">
    <property type="nucleotide sequence ID" value="NZ_JAVRHN010000013.1"/>
</dbReference>
<name>A0ABU3DVF7_9FLAO</name>
<dbReference type="EMBL" id="JAVRHN010000013">
    <property type="protein sequence ID" value="MDT0687706.1"/>
    <property type="molecule type" value="Genomic_DNA"/>
</dbReference>
<proteinExistence type="predicted"/>
<reference evidence="2 3" key="1">
    <citation type="submission" date="2023-09" db="EMBL/GenBank/DDBJ databases">
        <authorList>
            <person name="Rey-Velasco X."/>
        </authorList>
    </citation>
    <scope>NUCLEOTIDE SEQUENCE [LARGE SCALE GENOMIC DNA]</scope>
    <source>
        <strain evidence="2 3">F225</strain>
    </source>
</reference>
<accession>A0ABU3DVF7</accession>
<evidence type="ECO:0000313" key="2">
    <source>
        <dbReference type="EMBL" id="MDT0687706.1"/>
    </source>
</evidence>
<feature type="chain" id="PRO_5047022585" evidence="1">
    <location>
        <begin position="23"/>
        <end position="232"/>
    </location>
</feature>
<comment type="caution">
    <text evidence="2">The sequence shown here is derived from an EMBL/GenBank/DDBJ whole genome shotgun (WGS) entry which is preliminary data.</text>
</comment>
<feature type="signal peptide" evidence="1">
    <location>
        <begin position="1"/>
        <end position="22"/>
    </location>
</feature>
<evidence type="ECO:0000256" key="1">
    <source>
        <dbReference type="SAM" id="SignalP"/>
    </source>
</evidence>
<keyword evidence="1" id="KW-0732">Signal</keyword>
<organism evidence="2 3">
    <name type="scientific">Autumnicola psychrophila</name>
    <dbReference type="NCBI Taxonomy" id="3075592"/>
    <lineage>
        <taxon>Bacteria</taxon>
        <taxon>Pseudomonadati</taxon>
        <taxon>Bacteroidota</taxon>
        <taxon>Flavobacteriia</taxon>
        <taxon>Flavobacteriales</taxon>
        <taxon>Flavobacteriaceae</taxon>
        <taxon>Autumnicola</taxon>
    </lineage>
</organism>
<protein>
    <submittedName>
        <fullName evidence="2">DUF2490 domain-containing protein</fullName>
    </submittedName>
</protein>
<keyword evidence="3" id="KW-1185">Reference proteome</keyword>